<feature type="region of interest" description="Disordered" evidence="1">
    <location>
        <begin position="1"/>
        <end position="21"/>
    </location>
</feature>
<name>A0AAQ0BV38_BURGL</name>
<reference evidence="2 3" key="1">
    <citation type="submission" date="2020-12" db="EMBL/GenBank/DDBJ databases">
        <title>FDA dAtabase for Regulatory Grade micrObial Sequences (FDA-ARGOS): Supporting development and validation of Infectious Disease Dx tests.</title>
        <authorList>
            <person name="Minogue T."/>
            <person name="Wolcott M."/>
            <person name="Wasieloski L."/>
            <person name="Aguilar W."/>
            <person name="Moore D."/>
            <person name="Jaissle J."/>
            <person name="Tallon L."/>
            <person name="Sadzewicz L."/>
            <person name="Zhao X."/>
            <person name="Boylan J."/>
            <person name="Ott S."/>
            <person name="Bowen H."/>
            <person name="Vavikolanu K."/>
            <person name="Mehta A."/>
            <person name="Aluvathingal J."/>
            <person name="Nadendla S."/>
            <person name="Yan Y."/>
            <person name="Sichtig H."/>
        </authorList>
    </citation>
    <scope>NUCLEOTIDE SEQUENCE [LARGE SCALE GENOMIC DNA]</scope>
    <source>
        <strain evidence="2 3">FDAARGOS_949</strain>
        <plasmid evidence="2 3">unnamed2</plasmid>
    </source>
</reference>
<accession>A0AAQ0BV38</accession>
<geneLocation type="plasmid" evidence="2 3">
    <name>unnamed2</name>
</geneLocation>
<sequence length="200" mass="21992">MTIKTHPRESTTMPNQQPSAGSLAEIRRTLIPFYQQALYAGLRALELDQKFDVLERIDIRVEGIAEPVHSTIMGAFTQSTSSIAAVYSRLLLEFLGLKTGGSSSALVSTGKRRPGDIGVEMFCDRHGVAVPKIDPSIVAIFANSNNVAKAWIATCDFAGQRLAHITTDWRLNGADVRPMLALTFETLPIVLQKYFFDLLP</sequence>
<evidence type="ECO:0000256" key="1">
    <source>
        <dbReference type="SAM" id="MobiDB-lite"/>
    </source>
</evidence>
<dbReference type="RefSeq" id="WP_127913917.1">
    <property type="nucleotide sequence ID" value="NZ_CP021160.1"/>
</dbReference>
<dbReference type="AlphaFoldDB" id="A0AAQ0BV38"/>
<organism evidence="2 3">
    <name type="scientific">Burkholderia glumae</name>
    <name type="common">Pseudomonas glumae</name>
    <dbReference type="NCBI Taxonomy" id="337"/>
    <lineage>
        <taxon>Bacteria</taxon>
        <taxon>Pseudomonadati</taxon>
        <taxon>Pseudomonadota</taxon>
        <taxon>Betaproteobacteria</taxon>
        <taxon>Burkholderiales</taxon>
        <taxon>Burkholderiaceae</taxon>
        <taxon>Burkholderia</taxon>
    </lineage>
</organism>
<dbReference type="EMBL" id="CP065603">
    <property type="protein sequence ID" value="QPQ94838.1"/>
    <property type="molecule type" value="Genomic_DNA"/>
</dbReference>
<evidence type="ECO:0000313" key="3">
    <source>
        <dbReference type="Proteomes" id="UP000594892"/>
    </source>
</evidence>
<gene>
    <name evidence="2" type="ORF">I6H06_30015</name>
</gene>
<dbReference type="GeneID" id="45698973"/>
<proteinExistence type="predicted"/>
<keyword evidence="2" id="KW-0614">Plasmid</keyword>
<evidence type="ECO:0000313" key="2">
    <source>
        <dbReference type="EMBL" id="QPQ94838.1"/>
    </source>
</evidence>
<dbReference type="Proteomes" id="UP000594892">
    <property type="component" value="Plasmid unnamed2"/>
</dbReference>
<feature type="compositionally biased region" description="Polar residues" evidence="1">
    <location>
        <begin position="10"/>
        <end position="20"/>
    </location>
</feature>
<protein>
    <submittedName>
        <fullName evidence="2">Uncharacterized protein</fullName>
    </submittedName>
</protein>